<keyword evidence="3" id="KW-1185">Reference proteome</keyword>
<reference evidence="2 3" key="1">
    <citation type="submission" date="2015-04" db="EMBL/GenBank/DDBJ databases">
        <authorList>
            <consortium name="Pathogen Informatics"/>
        </authorList>
    </citation>
    <scope>NUCLEOTIDE SEQUENCE [LARGE SCALE GENOMIC DNA]</scope>
    <source>
        <strain evidence="2 3">SGS1</strain>
    </source>
</reference>
<dbReference type="KEGG" id="prel:PRELSG_0410300"/>
<protein>
    <submittedName>
        <fullName evidence="2">Uncharacterized protein</fullName>
    </submittedName>
</protein>
<sequence length="277" mass="32957">MLNSFVYIFFVIFIVLNRYGLIQSSSNNAKENNELYLTRTNESYNFLEASLNAINNKRPSYDDVLKKLSAVNLPNIHHEMIKNLKFDKLKEILNIKNSILNCILESVLQMVKALPAIVQEILEYNEFCSSIEVQFSFLFAVDAEYKEKIEDCRRETTDSIITGYFSFYLDDINLIVKRYKEKPDDIFNRFDSIVECLDEFYKKVTRPFNEHVKETELFRDFMNNYNKPKNAAYVDYLKEFLDNFDPNWSNEKITGFFDELYYIYSTNNTYISCFYLI</sequence>
<dbReference type="VEuPathDB" id="PlasmoDB:PRELSG_0410300"/>
<feature type="transmembrane region" description="Helical" evidence="1">
    <location>
        <begin position="6"/>
        <end position="22"/>
    </location>
</feature>
<dbReference type="OrthoDB" id="374751at2759"/>
<evidence type="ECO:0000313" key="2">
    <source>
        <dbReference type="EMBL" id="CRG98753.1"/>
    </source>
</evidence>
<evidence type="ECO:0000313" key="3">
    <source>
        <dbReference type="Proteomes" id="UP000220158"/>
    </source>
</evidence>
<organism evidence="2 3">
    <name type="scientific">Plasmodium relictum</name>
    <dbReference type="NCBI Taxonomy" id="85471"/>
    <lineage>
        <taxon>Eukaryota</taxon>
        <taxon>Sar</taxon>
        <taxon>Alveolata</taxon>
        <taxon>Apicomplexa</taxon>
        <taxon>Aconoidasida</taxon>
        <taxon>Haemosporida</taxon>
        <taxon>Plasmodiidae</taxon>
        <taxon>Plasmodium</taxon>
        <taxon>Plasmodium (Haemamoeba)</taxon>
    </lineage>
</organism>
<dbReference type="OMA" id="IHHEMIK"/>
<dbReference type="GeneID" id="39734853"/>
<accession>A0A1J1H587</accession>
<evidence type="ECO:0000256" key="1">
    <source>
        <dbReference type="SAM" id="Phobius"/>
    </source>
</evidence>
<gene>
    <name evidence="2" type="ORF">PRELSG_0410300</name>
</gene>
<keyword evidence="1" id="KW-0472">Membrane</keyword>
<dbReference type="AlphaFoldDB" id="A0A1J1H587"/>
<dbReference type="RefSeq" id="XP_028531762.1">
    <property type="nucleotide sequence ID" value="XM_028680246.1"/>
</dbReference>
<keyword evidence="1" id="KW-1133">Transmembrane helix</keyword>
<dbReference type="EMBL" id="LN835299">
    <property type="protein sequence ID" value="CRG98753.1"/>
    <property type="molecule type" value="Genomic_DNA"/>
</dbReference>
<proteinExistence type="predicted"/>
<dbReference type="Proteomes" id="UP000220158">
    <property type="component" value="Chromosome 4"/>
</dbReference>
<name>A0A1J1H587_PLARL</name>
<keyword evidence="1" id="KW-0812">Transmembrane</keyword>